<dbReference type="InterPro" id="IPR000531">
    <property type="entry name" value="Beta-barrel_TonB"/>
</dbReference>
<dbReference type="PROSITE" id="PS00430">
    <property type="entry name" value="TONB_DEPENDENT_REC_1"/>
    <property type="match status" value="1"/>
</dbReference>
<dbReference type="Gene3D" id="2.40.170.20">
    <property type="entry name" value="TonB-dependent receptor, beta-barrel domain"/>
    <property type="match status" value="1"/>
</dbReference>
<evidence type="ECO:0000256" key="14">
    <source>
        <dbReference type="PROSITE-ProRule" id="PRU10144"/>
    </source>
</evidence>
<keyword evidence="11 12" id="KW-0998">Cell outer membrane</keyword>
<dbReference type="PANTHER" id="PTHR32552">
    <property type="entry name" value="FERRICHROME IRON RECEPTOR-RELATED"/>
    <property type="match status" value="1"/>
</dbReference>
<dbReference type="PROSITE" id="PS01156">
    <property type="entry name" value="TONB_DEPENDENT_REC_2"/>
    <property type="match status" value="1"/>
</dbReference>
<evidence type="ECO:0000313" key="17">
    <source>
        <dbReference type="EMBL" id="ATC33897.1"/>
    </source>
</evidence>
<evidence type="ECO:0000256" key="15">
    <source>
        <dbReference type="SAM" id="SignalP"/>
    </source>
</evidence>
<keyword evidence="7" id="KW-0408">Iron</keyword>
<gene>
    <name evidence="17" type="ORF">CA606_17065</name>
</gene>
<feature type="short sequence motif" description="TonB box" evidence="13">
    <location>
        <begin position="46"/>
        <end position="52"/>
    </location>
</feature>
<keyword evidence="9 13" id="KW-0798">TonB box</keyword>
<accession>A0A290MPB2</accession>
<dbReference type="InterPro" id="IPR036942">
    <property type="entry name" value="Beta-barrel_TonB_sf"/>
</dbReference>
<evidence type="ECO:0000256" key="1">
    <source>
        <dbReference type="ARBA" id="ARBA00004571"/>
    </source>
</evidence>
<dbReference type="InterPro" id="IPR010917">
    <property type="entry name" value="TonB_rcpt_CS"/>
</dbReference>
<keyword evidence="10 12" id="KW-0472">Membrane</keyword>
<keyword evidence="8" id="KW-0406">Ion transport</keyword>
<sequence length="800" mass="86868">MGIVMTTRKPTRDTARFKALLLAASLLGGATSAYAQDAEKAAELETVVVTGKRLSEASVAIGTDRATATVSITREALLSAPAGITGLKMLESLPGFNVQANDALGMYEFGNSVSVRAFNFQQIGFLLDNIPMGRSDQFGGSPIYRYVDNENLLRVTASAGAGDVALPSYASLGPIVDYFTQAPSQEAGGAISQTFGSDALRRTFLRLEMGKLGPVSGYVSGSWIKGDLWRGPGTIDRKHYEGKLKYDLPNGGDITFQTVHNDYFDYDSPSITKAQYAGTAGDVFGRKGRYFAYLGVPPTSVPFGTAISIPTASLPETVAGVPYSNANYAQYYKFAINKRQDHLYGLTLNTPLGDDLDLTATAYYEDKGGYGVSPEAYATSLTSHNAQRLIVPGLFAPKGIQYGLSGVDGIRQGVTAKLAWHVGFNKIEAGLWLENDDYHRTQNRYNVAGGNPDGAPLFNERVHAQRDYTSLRETKQFFLKDTLTLMDSKLKLELGFKATDIDYKIAGYRNPNDYIFSRRPLLKDNWKDSFLPQVGAVYSVTGRDQIFASYSENMALPRGADDIFSAASPTVAGPDPETSTNWELGYRANHKTFNASVVAYQTEFKNRLQSFAAPVPGGGGITETFFQNVGAVRAKGVEFSGQWKPEFLAGKAYFNANLSYNSAKFQDDVLNYRASATAAATTLGIAGKKVPDFPDWVVQGGLTVEPFDGLLMNISARHLESRFTNFINSEKVGGYTIVNAYIDIGDGFSAGPFSQIKARVNIDNLFDKDYLGTINTTVNTAASFRPAPPRTVQFTISADF</sequence>
<evidence type="ECO:0000256" key="4">
    <source>
        <dbReference type="ARBA" id="ARBA00022496"/>
    </source>
</evidence>
<dbReference type="RefSeq" id="WP_096053258.1">
    <property type="nucleotide sequence ID" value="NZ_CP023315.3"/>
</dbReference>
<protein>
    <submittedName>
        <fullName evidence="17">TonB-dependent receptor</fullName>
    </submittedName>
</protein>
<evidence type="ECO:0000256" key="3">
    <source>
        <dbReference type="ARBA" id="ARBA00022452"/>
    </source>
</evidence>
<evidence type="ECO:0000256" key="2">
    <source>
        <dbReference type="ARBA" id="ARBA00022448"/>
    </source>
</evidence>
<evidence type="ECO:0000256" key="7">
    <source>
        <dbReference type="ARBA" id="ARBA00023004"/>
    </source>
</evidence>
<evidence type="ECO:0000256" key="8">
    <source>
        <dbReference type="ARBA" id="ARBA00023065"/>
    </source>
</evidence>
<feature type="chain" id="PRO_5012809768" evidence="15">
    <location>
        <begin position="36"/>
        <end position="800"/>
    </location>
</feature>
<dbReference type="AlphaFoldDB" id="A0A290MPB2"/>
<evidence type="ECO:0000313" key="18">
    <source>
        <dbReference type="Proteomes" id="UP000217311"/>
    </source>
</evidence>
<dbReference type="Proteomes" id="UP000217311">
    <property type="component" value="Chromosome"/>
</dbReference>
<feature type="short sequence motif" description="TonB C-terminal box" evidence="14">
    <location>
        <begin position="783"/>
        <end position="800"/>
    </location>
</feature>
<keyword evidence="3 12" id="KW-1134">Transmembrane beta strand</keyword>
<evidence type="ECO:0000256" key="5">
    <source>
        <dbReference type="ARBA" id="ARBA00022692"/>
    </source>
</evidence>
<name>A0A290MPB2_CAUVI</name>
<evidence type="ECO:0000256" key="6">
    <source>
        <dbReference type="ARBA" id="ARBA00022729"/>
    </source>
</evidence>
<dbReference type="InterPro" id="IPR010916">
    <property type="entry name" value="TonB_box_CS"/>
</dbReference>
<keyword evidence="4" id="KW-0410">Iron transport</keyword>
<feature type="signal peptide" evidence="15">
    <location>
        <begin position="1"/>
        <end position="35"/>
    </location>
</feature>
<dbReference type="PANTHER" id="PTHR32552:SF89">
    <property type="entry name" value="CATECHOLATE SIDEROPHORE RECEPTOR FIU"/>
    <property type="match status" value="1"/>
</dbReference>
<dbReference type="Pfam" id="PF00593">
    <property type="entry name" value="TonB_dep_Rec_b-barrel"/>
    <property type="match status" value="1"/>
</dbReference>
<dbReference type="EMBL" id="CP023315">
    <property type="protein sequence ID" value="ATC33897.1"/>
    <property type="molecule type" value="Genomic_DNA"/>
</dbReference>
<keyword evidence="17" id="KW-0675">Receptor</keyword>
<reference evidence="18" key="1">
    <citation type="submission" date="2017-09" db="EMBL/GenBank/DDBJ databases">
        <title>Genome evolution observed in wild isolates of Caulobacter crescentus.</title>
        <authorList>
            <person name="Ely B."/>
            <person name="Wilson K."/>
            <person name="Scott D."/>
        </authorList>
    </citation>
    <scope>NUCLEOTIDE SEQUENCE [LARGE SCALE GENOMIC DNA]</scope>
    <source>
        <strain evidence="18">CB13b1a</strain>
    </source>
</reference>
<keyword evidence="6 15" id="KW-0732">Signal</keyword>
<evidence type="ECO:0000256" key="9">
    <source>
        <dbReference type="ARBA" id="ARBA00023077"/>
    </source>
</evidence>
<evidence type="ECO:0000256" key="13">
    <source>
        <dbReference type="PROSITE-ProRule" id="PRU10143"/>
    </source>
</evidence>
<evidence type="ECO:0000256" key="12">
    <source>
        <dbReference type="PROSITE-ProRule" id="PRU01360"/>
    </source>
</evidence>
<dbReference type="GO" id="GO:0015344">
    <property type="term" value="F:siderophore uptake transmembrane transporter activity"/>
    <property type="evidence" value="ECO:0007669"/>
    <property type="project" value="TreeGrafter"/>
</dbReference>
<dbReference type="InterPro" id="IPR037066">
    <property type="entry name" value="Plug_dom_sf"/>
</dbReference>
<organism evidence="17 18">
    <name type="scientific">Caulobacter vibrioides</name>
    <name type="common">Caulobacter crescentus</name>
    <dbReference type="NCBI Taxonomy" id="155892"/>
    <lineage>
        <taxon>Bacteria</taxon>
        <taxon>Pseudomonadati</taxon>
        <taxon>Pseudomonadota</taxon>
        <taxon>Alphaproteobacteria</taxon>
        <taxon>Caulobacterales</taxon>
        <taxon>Caulobacteraceae</taxon>
        <taxon>Caulobacter</taxon>
    </lineage>
</organism>
<keyword evidence="5 12" id="KW-0812">Transmembrane</keyword>
<dbReference type="SUPFAM" id="SSF56935">
    <property type="entry name" value="Porins"/>
    <property type="match status" value="1"/>
</dbReference>
<evidence type="ECO:0000259" key="16">
    <source>
        <dbReference type="Pfam" id="PF00593"/>
    </source>
</evidence>
<dbReference type="GO" id="GO:0009279">
    <property type="term" value="C:cell outer membrane"/>
    <property type="evidence" value="ECO:0007669"/>
    <property type="project" value="UniProtKB-SubCell"/>
</dbReference>
<feature type="domain" description="TonB-dependent receptor-like beta-barrel" evidence="16">
    <location>
        <begin position="307"/>
        <end position="765"/>
    </location>
</feature>
<evidence type="ECO:0000256" key="11">
    <source>
        <dbReference type="ARBA" id="ARBA00023237"/>
    </source>
</evidence>
<comment type="subcellular location">
    <subcellularLocation>
        <location evidence="1 12">Cell outer membrane</location>
        <topology evidence="1 12">Multi-pass membrane protein</topology>
    </subcellularLocation>
</comment>
<comment type="similarity">
    <text evidence="12">Belongs to the TonB-dependent receptor family.</text>
</comment>
<proteinExistence type="inferred from homology"/>
<evidence type="ECO:0000256" key="10">
    <source>
        <dbReference type="ARBA" id="ARBA00023136"/>
    </source>
</evidence>
<dbReference type="PROSITE" id="PS52016">
    <property type="entry name" value="TONB_DEPENDENT_REC_3"/>
    <property type="match status" value="1"/>
</dbReference>
<keyword evidence="2 12" id="KW-0813">Transport</keyword>
<dbReference type="Gene3D" id="2.170.130.10">
    <property type="entry name" value="TonB-dependent receptor, plug domain"/>
    <property type="match status" value="1"/>
</dbReference>
<dbReference type="InterPro" id="IPR039426">
    <property type="entry name" value="TonB-dep_rcpt-like"/>
</dbReference>